<sequence length="28" mass="3236">MVSLILYMIGVKTKLQIFLPNLLRKLCS</sequence>
<evidence type="ECO:0000313" key="2">
    <source>
        <dbReference type="Proteomes" id="UP001163603"/>
    </source>
</evidence>
<reference evidence="2" key="1">
    <citation type="journal article" date="2023" name="G3 (Bethesda)">
        <title>Genome assembly and association tests identify interacting loci associated with vigor, precocity, and sex in interspecific pistachio rootstocks.</title>
        <authorList>
            <person name="Palmer W."/>
            <person name="Jacygrad E."/>
            <person name="Sagayaradj S."/>
            <person name="Cavanaugh K."/>
            <person name="Han R."/>
            <person name="Bertier L."/>
            <person name="Beede B."/>
            <person name="Kafkas S."/>
            <person name="Golino D."/>
            <person name="Preece J."/>
            <person name="Michelmore R."/>
        </authorList>
    </citation>
    <scope>NUCLEOTIDE SEQUENCE [LARGE SCALE GENOMIC DNA]</scope>
</reference>
<gene>
    <name evidence="1" type="ORF">Pint_33655</name>
</gene>
<accession>A0ACC0X4B6</accession>
<organism evidence="1 2">
    <name type="scientific">Pistacia integerrima</name>
    <dbReference type="NCBI Taxonomy" id="434235"/>
    <lineage>
        <taxon>Eukaryota</taxon>
        <taxon>Viridiplantae</taxon>
        <taxon>Streptophyta</taxon>
        <taxon>Embryophyta</taxon>
        <taxon>Tracheophyta</taxon>
        <taxon>Spermatophyta</taxon>
        <taxon>Magnoliopsida</taxon>
        <taxon>eudicotyledons</taxon>
        <taxon>Gunneridae</taxon>
        <taxon>Pentapetalae</taxon>
        <taxon>rosids</taxon>
        <taxon>malvids</taxon>
        <taxon>Sapindales</taxon>
        <taxon>Anacardiaceae</taxon>
        <taxon>Pistacia</taxon>
    </lineage>
</organism>
<comment type="caution">
    <text evidence="1">The sequence shown here is derived from an EMBL/GenBank/DDBJ whole genome shotgun (WGS) entry which is preliminary data.</text>
</comment>
<evidence type="ECO:0000313" key="1">
    <source>
        <dbReference type="EMBL" id="KAJ0010487.1"/>
    </source>
</evidence>
<protein>
    <submittedName>
        <fullName evidence="1">Uncharacterized protein</fullName>
    </submittedName>
</protein>
<dbReference type="Proteomes" id="UP001163603">
    <property type="component" value="Chromosome 14"/>
</dbReference>
<name>A0ACC0X4B6_9ROSI</name>
<proteinExistence type="predicted"/>
<keyword evidence="2" id="KW-1185">Reference proteome</keyword>
<dbReference type="EMBL" id="CM047749">
    <property type="protein sequence ID" value="KAJ0010487.1"/>
    <property type="molecule type" value="Genomic_DNA"/>
</dbReference>